<dbReference type="SUPFAM" id="SSF48726">
    <property type="entry name" value="Immunoglobulin"/>
    <property type="match status" value="1"/>
</dbReference>
<evidence type="ECO:0008006" key="4">
    <source>
        <dbReference type="Google" id="ProtNLM"/>
    </source>
</evidence>
<dbReference type="InterPro" id="IPR013783">
    <property type="entry name" value="Ig-like_fold"/>
</dbReference>
<keyword evidence="1" id="KW-0732">Signal</keyword>
<gene>
    <name evidence="2" type="ORF">GSLYS_00000663001</name>
</gene>
<sequence>MKLFTFFYLVFCSRSVQCALPLVDKTAVVEGEPFTIVCDHLRCDGIPKHVNRTSLISILKINPNTNPNETALAYISISQRRSDVYKTQIPDGRNWKPSFHSENHTDNIFSINVTLTVMDTRVEDSGQYMCRLYYMANEDDFDSSDCSTSVWLSVRIASLYTGPKDSKVNTDSPSGERTTKSEPRNHGHFIFTREIQEVFGLYFICLAAWLR</sequence>
<evidence type="ECO:0000313" key="2">
    <source>
        <dbReference type="EMBL" id="CAL1526486.1"/>
    </source>
</evidence>
<proteinExistence type="predicted"/>
<name>A0AAV2GZT7_LYMST</name>
<keyword evidence="3" id="KW-1185">Reference proteome</keyword>
<accession>A0AAV2GZT7</accession>
<dbReference type="EMBL" id="CAXITT010000006">
    <property type="protein sequence ID" value="CAL1526486.1"/>
    <property type="molecule type" value="Genomic_DNA"/>
</dbReference>
<dbReference type="AlphaFoldDB" id="A0AAV2GZT7"/>
<reference evidence="2 3" key="1">
    <citation type="submission" date="2024-04" db="EMBL/GenBank/DDBJ databases">
        <authorList>
            <consortium name="Genoscope - CEA"/>
            <person name="William W."/>
        </authorList>
    </citation>
    <scope>NUCLEOTIDE SEQUENCE [LARGE SCALE GENOMIC DNA]</scope>
</reference>
<feature type="signal peptide" evidence="1">
    <location>
        <begin position="1"/>
        <end position="18"/>
    </location>
</feature>
<feature type="chain" id="PRO_5043326535" description="Ig-like domain-containing protein" evidence="1">
    <location>
        <begin position="19"/>
        <end position="211"/>
    </location>
</feature>
<dbReference type="InterPro" id="IPR036179">
    <property type="entry name" value="Ig-like_dom_sf"/>
</dbReference>
<dbReference type="Proteomes" id="UP001497497">
    <property type="component" value="Unassembled WGS sequence"/>
</dbReference>
<comment type="caution">
    <text evidence="2">The sequence shown here is derived from an EMBL/GenBank/DDBJ whole genome shotgun (WGS) entry which is preliminary data.</text>
</comment>
<organism evidence="2 3">
    <name type="scientific">Lymnaea stagnalis</name>
    <name type="common">Great pond snail</name>
    <name type="synonym">Helix stagnalis</name>
    <dbReference type="NCBI Taxonomy" id="6523"/>
    <lineage>
        <taxon>Eukaryota</taxon>
        <taxon>Metazoa</taxon>
        <taxon>Spiralia</taxon>
        <taxon>Lophotrochozoa</taxon>
        <taxon>Mollusca</taxon>
        <taxon>Gastropoda</taxon>
        <taxon>Heterobranchia</taxon>
        <taxon>Euthyneura</taxon>
        <taxon>Panpulmonata</taxon>
        <taxon>Hygrophila</taxon>
        <taxon>Lymnaeoidea</taxon>
        <taxon>Lymnaeidae</taxon>
        <taxon>Lymnaea</taxon>
    </lineage>
</organism>
<dbReference type="Gene3D" id="2.60.40.10">
    <property type="entry name" value="Immunoglobulins"/>
    <property type="match status" value="1"/>
</dbReference>
<evidence type="ECO:0000256" key="1">
    <source>
        <dbReference type="SAM" id="SignalP"/>
    </source>
</evidence>
<evidence type="ECO:0000313" key="3">
    <source>
        <dbReference type="Proteomes" id="UP001497497"/>
    </source>
</evidence>
<protein>
    <recommendedName>
        <fullName evidence="4">Ig-like domain-containing protein</fullName>
    </recommendedName>
</protein>